<comment type="caution">
    <text evidence="1">The sequence shown here is derived from an EMBL/GenBank/DDBJ whole genome shotgun (WGS) entry which is preliminary data.</text>
</comment>
<organism evidence="1 2">
    <name type="scientific">Guyanagaster necrorhizus</name>
    <dbReference type="NCBI Taxonomy" id="856835"/>
    <lineage>
        <taxon>Eukaryota</taxon>
        <taxon>Fungi</taxon>
        <taxon>Dikarya</taxon>
        <taxon>Basidiomycota</taxon>
        <taxon>Agaricomycotina</taxon>
        <taxon>Agaricomycetes</taxon>
        <taxon>Agaricomycetidae</taxon>
        <taxon>Agaricales</taxon>
        <taxon>Marasmiineae</taxon>
        <taxon>Physalacriaceae</taxon>
        <taxon>Guyanagaster</taxon>
    </lineage>
</organism>
<dbReference type="GeneID" id="66103723"/>
<sequence>MSLSVFRDFLYFGERQRFSCQDLYNRIITSPNIQHALHIPSYSHIPHANEQHNEIYIEDHNSMTLRSDPYFPLLLSRLKDERVPINAMDIQGLNWFNFPNPSAFRSALISFPHICVLCLGSITCSRNDMRCLVASLPKLIRLNLKGCKLQEWDGTVAATIPRGPTLESFSIEVVDGDYDAWDLFTSPESPASLKALKRIMIEGDGARVVNDRTIVDRIQALLDLPEFTLEDFDIAYINLDEGLQPLHIEDVQEISITITLSDDFDQMNRCVQWWTTTFLALPSQNMLSFITVEITVDQHRVQGGSIPPCDTHFWKALDKALCRPEINLDGLHFWVHAKPSPNYIPTYDYRGVMHWLYRYCLPRCAAKYESNFELHDEYDELVDLLHI</sequence>
<protein>
    <submittedName>
        <fullName evidence="1">Uncharacterized protein</fullName>
    </submittedName>
</protein>
<dbReference type="InterPro" id="IPR032675">
    <property type="entry name" value="LRR_dom_sf"/>
</dbReference>
<name>A0A9P7VGS6_9AGAR</name>
<evidence type="ECO:0000313" key="2">
    <source>
        <dbReference type="Proteomes" id="UP000812287"/>
    </source>
</evidence>
<gene>
    <name evidence="1" type="ORF">BT62DRAFT_569308</name>
</gene>
<dbReference type="RefSeq" id="XP_043034228.1">
    <property type="nucleotide sequence ID" value="XM_043181427.1"/>
</dbReference>
<dbReference type="OrthoDB" id="2966846at2759"/>
<keyword evidence="2" id="KW-1185">Reference proteome</keyword>
<dbReference type="AlphaFoldDB" id="A0A9P7VGS6"/>
<evidence type="ECO:0000313" key="1">
    <source>
        <dbReference type="EMBL" id="KAG7440728.1"/>
    </source>
</evidence>
<dbReference type="Gene3D" id="3.80.10.10">
    <property type="entry name" value="Ribonuclease Inhibitor"/>
    <property type="match status" value="1"/>
</dbReference>
<dbReference type="EMBL" id="MU250567">
    <property type="protein sequence ID" value="KAG7440728.1"/>
    <property type="molecule type" value="Genomic_DNA"/>
</dbReference>
<dbReference type="Proteomes" id="UP000812287">
    <property type="component" value="Unassembled WGS sequence"/>
</dbReference>
<accession>A0A9P7VGS6</accession>
<reference evidence="1" key="1">
    <citation type="submission" date="2020-11" db="EMBL/GenBank/DDBJ databases">
        <title>Adaptations for nitrogen fixation in a non-lichenized fungal sporocarp promotes dispersal by wood-feeding termites.</title>
        <authorList>
            <consortium name="DOE Joint Genome Institute"/>
            <person name="Koch R.A."/>
            <person name="Yoon G."/>
            <person name="Arayal U."/>
            <person name="Lail K."/>
            <person name="Amirebrahimi M."/>
            <person name="Labutti K."/>
            <person name="Lipzen A."/>
            <person name="Riley R."/>
            <person name="Barry K."/>
            <person name="Henrissat B."/>
            <person name="Grigoriev I.V."/>
            <person name="Herr J.R."/>
            <person name="Aime M.C."/>
        </authorList>
    </citation>
    <scope>NUCLEOTIDE SEQUENCE</scope>
    <source>
        <strain evidence="1">MCA 3950</strain>
    </source>
</reference>
<proteinExistence type="predicted"/>